<accession>A0AAE1A7X3</accession>
<evidence type="ECO:0000313" key="2">
    <source>
        <dbReference type="EMBL" id="KAK3782643.1"/>
    </source>
</evidence>
<keyword evidence="3" id="KW-1185">Reference proteome</keyword>
<organism evidence="2 3">
    <name type="scientific">Elysia crispata</name>
    <name type="common">lettuce slug</name>
    <dbReference type="NCBI Taxonomy" id="231223"/>
    <lineage>
        <taxon>Eukaryota</taxon>
        <taxon>Metazoa</taxon>
        <taxon>Spiralia</taxon>
        <taxon>Lophotrochozoa</taxon>
        <taxon>Mollusca</taxon>
        <taxon>Gastropoda</taxon>
        <taxon>Heterobranchia</taxon>
        <taxon>Euthyneura</taxon>
        <taxon>Panpulmonata</taxon>
        <taxon>Sacoglossa</taxon>
        <taxon>Placobranchoidea</taxon>
        <taxon>Plakobranchidae</taxon>
        <taxon>Elysia</taxon>
    </lineage>
</organism>
<dbReference type="EMBL" id="JAWDGP010002490">
    <property type="protein sequence ID" value="KAK3782643.1"/>
    <property type="molecule type" value="Genomic_DNA"/>
</dbReference>
<comment type="caution">
    <text evidence="2">The sequence shown here is derived from an EMBL/GenBank/DDBJ whole genome shotgun (WGS) entry which is preliminary data.</text>
</comment>
<gene>
    <name evidence="2" type="ORF">RRG08_015218</name>
</gene>
<dbReference type="Proteomes" id="UP001283361">
    <property type="component" value="Unassembled WGS sequence"/>
</dbReference>
<protein>
    <submittedName>
        <fullName evidence="2">Uncharacterized protein</fullName>
    </submittedName>
</protein>
<name>A0AAE1A7X3_9GAST</name>
<evidence type="ECO:0000313" key="3">
    <source>
        <dbReference type="Proteomes" id="UP001283361"/>
    </source>
</evidence>
<sequence length="85" mass="9610">MKDSIRRSPVVFEAKNKIKTIVTFVDENSLANNALKVKFQEVEETMATLLPQAKMRTEEPKDKNPNSGTTEERGKVTAQTRAILF</sequence>
<reference evidence="2" key="1">
    <citation type="journal article" date="2023" name="G3 (Bethesda)">
        <title>A reference genome for the long-term kleptoplast-retaining sea slug Elysia crispata morphotype clarki.</title>
        <authorList>
            <person name="Eastman K.E."/>
            <person name="Pendleton A.L."/>
            <person name="Shaikh M.A."/>
            <person name="Suttiyut T."/>
            <person name="Ogas R."/>
            <person name="Tomko P."/>
            <person name="Gavelis G."/>
            <person name="Widhalm J.R."/>
            <person name="Wisecaver J.H."/>
        </authorList>
    </citation>
    <scope>NUCLEOTIDE SEQUENCE</scope>
    <source>
        <strain evidence="2">ECLA1</strain>
    </source>
</reference>
<evidence type="ECO:0000256" key="1">
    <source>
        <dbReference type="SAM" id="MobiDB-lite"/>
    </source>
</evidence>
<proteinExistence type="predicted"/>
<dbReference type="AlphaFoldDB" id="A0AAE1A7X3"/>
<feature type="region of interest" description="Disordered" evidence="1">
    <location>
        <begin position="49"/>
        <end position="85"/>
    </location>
</feature>
<feature type="compositionally biased region" description="Basic and acidic residues" evidence="1">
    <location>
        <begin position="55"/>
        <end position="75"/>
    </location>
</feature>